<dbReference type="Proteomes" id="UP001432209">
    <property type="component" value="Chromosome"/>
</dbReference>
<dbReference type="Gene3D" id="1.10.10.10">
    <property type="entry name" value="Winged helix-like DNA-binding domain superfamily/Winged helix DNA-binding domain"/>
    <property type="match status" value="1"/>
</dbReference>
<dbReference type="CDD" id="cd00090">
    <property type="entry name" value="HTH_ARSR"/>
    <property type="match status" value="1"/>
</dbReference>
<dbReference type="PRINTS" id="PR00778">
    <property type="entry name" value="HTHARSR"/>
</dbReference>
<evidence type="ECO:0000259" key="4">
    <source>
        <dbReference type="PROSITE" id="PS50987"/>
    </source>
</evidence>
<dbReference type="SUPFAM" id="SSF46785">
    <property type="entry name" value="Winged helix' DNA-binding domain"/>
    <property type="match status" value="1"/>
</dbReference>
<keyword evidence="6" id="KW-1185">Reference proteome</keyword>
<feature type="domain" description="HTH arsR-type" evidence="4">
    <location>
        <begin position="14"/>
        <end position="106"/>
    </location>
</feature>
<dbReference type="SMART" id="SM00418">
    <property type="entry name" value="HTH_ARSR"/>
    <property type="match status" value="1"/>
</dbReference>
<dbReference type="InterPro" id="IPR000835">
    <property type="entry name" value="HTH_MarR-typ"/>
</dbReference>
<dbReference type="Pfam" id="PF12802">
    <property type="entry name" value="MarR_2"/>
    <property type="match status" value="1"/>
</dbReference>
<evidence type="ECO:0000313" key="6">
    <source>
        <dbReference type="Proteomes" id="UP001432209"/>
    </source>
</evidence>
<dbReference type="PANTHER" id="PTHR43132">
    <property type="entry name" value="ARSENICAL RESISTANCE OPERON REPRESSOR ARSR-RELATED"/>
    <property type="match status" value="1"/>
</dbReference>
<organism evidence="5 6">
    <name type="scientific">Streptomyces niveus</name>
    <name type="common">Streptomyces spheroides</name>
    <dbReference type="NCBI Taxonomy" id="193462"/>
    <lineage>
        <taxon>Bacteria</taxon>
        <taxon>Bacillati</taxon>
        <taxon>Actinomycetota</taxon>
        <taxon>Actinomycetes</taxon>
        <taxon>Kitasatosporales</taxon>
        <taxon>Streptomycetaceae</taxon>
        <taxon>Streptomyces</taxon>
    </lineage>
</organism>
<dbReference type="InterPro" id="IPR036390">
    <property type="entry name" value="WH_DNA-bd_sf"/>
</dbReference>
<dbReference type="RefSeq" id="WP_329081082.1">
    <property type="nucleotide sequence ID" value="NZ_CP108849.2"/>
</dbReference>
<dbReference type="InterPro" id="IPR011991">
    <property type="entry name" value="ArsR-like_HTH"/>
</dbReference>
<dbReference type="InterPro" id="IPR051011">
    <property type="entry name" value="Metal_resp_trans_reg"/>
</dbReference>
<dbReference type="EMBL" id="CP109495">
    <property type="protein sequence ID" value="WUX56444.1"/>
    <property type="molecule type" value="Genomic_DNA"/>
</dbReference>
<proteinExistence type="predicted"/>
<dbReference type="InterPro" id="IPR001845">
    <property type="entry name" value="HTH_ArsR_DNA-bd_dom"/>
</dbReference>
<dbReference type="InterPro" id="IPR036388">
    <property type="entry name" value="WH-like_DNA-bd_sf"/>
</dbReference>
<protein>
    <submittedName>
        <fullName evidence="5">Winged helix-turn-helix domain-containing protein</fullName>
    </submittedName>
</protein>
<evidence type="ECO:0000256" key="2">
    <source>
        <dbReference type="ARBA" id="ARBA00023125"/>
    </source>
</evidence>
<reference evidence="5" key="1">
    <citation type="submission" date="2022-10" db="EMBL/GenBank/DDBJ databases">
        <title>The complete genomes of actinobacterial strains from the NBC collection.</title>
        <authorList>
            <person name="Joergensen T.S."/>
            <person name="Alvarez Arevalo M."/>
            <person name="Sterndorff E.B."/>
            <person name="Faurdal D."/>
            <person name="Vuksanovic O."/>
            <person name="Mourched A.-S."/>
            <person name="Charusanti P."/>
            <person name="Shaw S."/>
            <person name="Blin K."/>
            <person name="Weber T."/>
        </authorList>
    </citation>
    <scope>NUCLEOTIDE SEQUENCE</scope>
    <source>
        <strain evidence="5">NBC_01432</strain>
    </source>
</reference>
<evidence type="ECO:0000256" key="3">
    <source>
        <dbReference type="ARBA" id="ARBA00023163"/>
    </source>
</evidence>
<accession>A0ABZ2ADF0</accession>
<dbReference type="PROSITE" id="PS50987">
    <property type="entry name" value="HTH_ARSR_2"/>
    <property type="match status" value="1"/>
</dbReference>
<name>A0ABZ2ADF0_STRNV</name>
<keyword evidence="3" id="KW-0804">Transcription</keyword>
<gene>
    <name evidence="5" type="ORF">OG442_35705</name>
</gene>
<dbReference type="PANTHER" id="PTHR43132:SF8">
    <property type="entry name" value="HTH-TYPE TRANSCRIPTIONAL REGULATOR KMTR"/>
    <property type="match status" value="1"/>
</dbReference>
<evidence type="ECO:0000256" key="1">
    <source>
        <dbReference type="ARBA" id="ARBA00023015"/>
    </source>
</evidence>
<evidence type="ECO:0000313" key="5">
    <source>
        <dbReference type="EMBL" id="WUX56444.1"/>
    </source>
</evidence>
<keyword evidence="2" id="KW-0238">DNA-binding</keyword>
<sequence>MPAANLEESVCGGYRAGRPAAGWEALAALLGSTRARVLVHVAADPTATATDLVHRLGVSAATVSQHASVLRRSGLITTRRTGGSVRHAVTSLGHAVLDAHGMDGAR</sequence>
<keyword evidence="1" id="KW-0805">Transcription regulation</keyword>